<evidence type="ECO:0000313" key="2">
    <source>
        <dbReference type="EMBL" id="KFM19987.1"/>
    </source>
</evidence>
<proteinExistence type="predicted"/>
<dbReference type="PATRIC" id="fig|1502295.3.peg.284"/>
<keyword evidence="1" id="KW-0812">Transmembrane</keyword>
<dbReference type="AlphaFoldDB" id="A0A087S2N3"/>
<keyword evidence="3" id="KW-1185">Reference proteome</keyword>
<gene>
    <name evidence="2" type="ORF">AAA799P11_00291</name>
</gene>
<keyword evidence="1" id="KW-0472">Membrane</keyword>
<sequence>MDKNSLITKLTKAIDESKGDWGRNQYLLKRIKSNKEIITSDKHYLEKLLDVESLEITEEPQKPKLPKKDKTVFLNPNLVKCDTCKKPIEIDEKSIRYQNLWYHKSCRGEVFLKKDRKNKTSKPRKKVKAKDPIQLVLVGVIFVFLVGAVYFILGPISMIAMGLGGGLTVYHMVGATGKLYSRNKPGRTGPSAFLLFLLASPFVIGGMIAYEGYSLLESPTRIILLWAMTISFWSTMLLFQWQFSASIEKRFNQT</sequence>
<feature type="transmembrane region" description="Helical" evidence="1">
    <location>
        <begin position="132"/>
        <end position="153"/>
    </location>
</feature>
<accession>A0A087S2N3</accession>
<keyword evidence="1" id="KW-1133">Transmembrane helix</keyword>
<evidence type="ECO:0000256" key="1">
    <source>
        <dbReference type="SAM" id="Phobius"/>
    </source>
</evidence>
<name>A0A087S2N3_9ARCH</name>
<dbReference type="Proteomes" id="UP000029387">
    <property type="component" value="Unassembled WGS sequence"/>
</dbReference>
<evidence type="ECO:0000313" key="3">
    <source>
        <dbReference type="Proteomes" id="UP000029387"/>
    </source>
</evidence>
<feature type="transmembrane region" description="Helical" evidence="1">
    <location>
        <begin position="222"/>
        <end position="241"/>
    </location>
</feature>
<dbReference type="EMBL" id="JOSZ01000003">
    <property type="protein sequence ID" value="KFM19987.1"/>
    <property type="molecule type" value="Genomic_DNA"/>
</dbReference>
<protein>
    <submittedName>
        <fullName evidence="2">Uncharacterized protein</fullName>
    </submittedName>
</protein>
<feature type="transmembrane region" description="Helical" evidence="1">
    <location>
        <begin position="192"/>
        <end position="210"/>
    </location>
</feature>
<feature type="transmembrane region" description="Helical" evidence="1">
    <location>
        <begin position="159"/>
        <end position="180"/>
    </location>
</feature>
<comment type="caution">
    <text evidence="2">The sequence shown here is derived from an EMBL/GenBank/DDBJ whole genome shotgun (WGS) entry which is preliminary data.</text>
</comment>
<reference evidence="2 3" key="1">
    <citation type="submission" date="2014-06" db="EMBL/GenBank/DDBJ databases">
        <authorList>
            <person name="Ngugi D.K."/>
            <person name="Blom J."/>
            <person name="Alam I."/>
            <person name="Rashid M."/>
            <person name="Baalawi W."/>
            <person name="Zhang G."/>
            <person name="Hikmawan T."/>
            <person name="Guan Y."/>
            <person name="Antunes A."/>
            <person name="Siam R."/>
            <person name="El-Dorry H."/>
            <person name="Bajic V."/>
            <person name="Stingl U."/>
        </authorList>
    </citation>
    <scope>NUCLEOTIDE SEQUENCE [LARGE SCALE GENOMIC DNA]</scope>
    <source>
        <strain evidence="2">SCGC AAA799-P11</strain>
    </source>
</reference>
<organism evidence="2 3">
    <name type="scientific">Marine Group I thaumarchaeote SCGC AAA799-P11</name>
    <dbReference type="NCBI Taxonomy" id="1502295"/>
    <lineage>
        <taxon>Archaea</taxon>
        <taxon>Nitrososphaerota</taxon>
        <taxon>Marine Group I</taxon>
    </lineage>
</organism>